<evidence type="ECO:0000313" key="2">
    <source>
        <dbReference type="Proteomes" id="UP000528286"/>
    </source>
</evidence>
<dbReference type="AlphaFoldDB" id="A0A7W6NK89"/>
<reference evidence="1 2" key="1">
    <citation type="submission" date="2020-08" db="EMBL/GenBank/DDBJ databases">
        <title>Genomic Encyclopedia of Type Strains, Phase IV (KMG-IV): sequencing the most valuable type-strain genomes for metagenomic binning, comparative biology and taxonomic classification.</title>
        <authorList>
            <person name="Goeker M."/>
        </authorList>
    </citation>
    <scope>NUCLEOTIDE SEQUENCE [LARGE SCALE GENOMIC DNA]</scope>
    <source>
        <strain evidence="1 2">DSM 29853</strain>
    </source>
</reference>
<sequence length="121" mass="13765">MAMHSKSKPFVGVHVLIGKVDDDVLRKLSLCLSDFLLDRDVAEGERICTGQLSIFVSAREASEGMLWVEMTVCHQQRADEISDVVYRHDVRERSSLFHIADFLETREWADQFFKIAAAVHG</sequence>
<gene>
    <name evidence="1" type="ORF">GGR23_001219</name>
</gene>
<dbReference type="RefSeq" id="WP_183365284.1">
    <property type="nucleotide sequence ID" value="NZ_JACIEZ010000002.1"/>
</dbReference>
<proteinExistence type="predicted"/>
<comment type="caution">
    <text evidence="1">The sequence shown here is derived from an EMBL/GenBank/DDBJ whole genome shotgun (WGS) entry which is preliminary data.</text>
</comment>
<keyword evidence="2" id="KW-1185">Reference proteome</keyword>
<name>A0A7W6NK89_9HYPH</name>
<dbReference type="Proteomes" id="UP000528286">
    <property type="component" value="Unassembled WGS sequence"/>
</dbReference>
<evidence type="ECO:0000313" key="1">
    <source>
        <dbReference type="EMBL" id="MBB4064042.1"/>
    </source>
</evidence>
<accession>A0A7W6NK89</accession>
<protein>
    <submittedName>
        <fullName evidence="1">Uncharacterized protein</fullName>
    </submittedName>
</protein>
<organism evidence="1 2">
    <name type="scientific">Gellertiella hungarica</name>
    <dbReference type="NCBI Taxonomy" id="1572859"/>
    <lineage>
        <taxon>Bacteria</taxon>
        <taxon>Pseudomonadati</taxon>
        <taxon>Pseudomonadota</taxon>
        <taxon>Alphaproteobacteria</taxon>
        <taxon>Hyphomicrobiales</taxon>
        <taxon>Rhizobiaceae</taxon>
        <taxon>Gellertiella</taxon>
    </lineage>
</organism>
<dbReference type="EMBL" id="JACIEZ010000002">
    <property type="protein sequence ID" value="MBB4064042.1"/>
    <property type="molecule type" value="Genomic_DNA"/>
</dbReference>